<dbReference type="InterPro" id="IPR020846">
    <property type="entry name" value="MFS_dom"/>
</dbReference>
<dbReference type="RefSeq" id="WP_343834709.1">
    <property type="nucleotide sequence ID" value="NZ_BAAADK010000045.1"/>
</dbReference>
<feature type="transmembrane region" description="Helical" evidence="7">
    <location>
        <begin position="30"/>
        <end position="51"/>
    </location>
</feature>
<keyword evidence="5 7" id="KW-1133">Transmembrane helix</keyword>
<feature type="transmembrane region" description="Helical" evidence="7">
    <location>
        <begin position="260"/>
        <end position="280"/>
    </location>
</feature>
<gene>
    <name evidence="9" type="ORF">J2S11_001329</name>
</gene>
<evidence type="ECO:0000256" key="2">
    <source>
        <dbReference type="ARBA" id="ARBA00022448"/>
    </source>
</evidence>
<name>A0ABT9VWQ9_9BACI</name>
<proteinExistence type="predicted"/>
<dbReference type="Pfam" id="PF12832">
    <property type="entry name" value="MFS_1_like"/>
    <property type="match status" value="1"/>
</dbReference>
<dbReference type="InterPro" id="IPR024989">
    <property type="entry name" value="MFS_assoc_dom"/>
</dbReference>
<feature type="transmembrane region" description="Helical" evidence="7">
    <location>
        <begin position="192"/>
        <end position="214"/>
    </location>
</feature>
<dbReference type="PROSITE" id="PS50850">
    <property type="entry name" value="MFS"/>
    <property type="match status" value="2"/>
</dbReference>
<keyword evidence="6 7" id="KW-0472">Membrane</keyword>
<feature type="transmembrane region" description="Helical" evidence="7">
    <location>
        <begin position="351"/>
        <end position="375"/>
    </location>
</feature>
<dbReference type="PANTHER" id="PTHR23522">
    <property type="entry name" value="BLL5896 PROTEIN"/>
    <property type="match status" value="1"/>
</dbReference>
<keyword evidence="4 7" id="KW-0812">Transmembrane</keyword>
<comment type="subcellular location">
    <subcellularLocation>
        <location evidence="1">Cell membrane</location>
        <topology evidence="1">Multi-pass membrane protein</topology>
    </subcellularLocation>
</comment>
<evidence type="ECO:0000256" key="6">
    <source>
        <dbReference type="ARBA" id="ARBA00023136"/>
    </source>
</evidence>
<feature type="transmembrane region" description="Helical" evidence="7">
    <location>
        <begin position="129"/>
        <end position="148"/>
    </location>
</feature>
<organism evidence="9 10">
    <name type="scientific">Caldalkalibacillus horti</name>
    <dbReference type="NCBI Taxonomy" id="77523"/>
    <lineage>
        <taxon>Bacteria</taxon>
        <taxon>Bacillati</taxon>
        <taxon>Bacillota</taxon>
        <taxon>Bacilli</taxon>
        <taxon>Bacillales</taxon>
        <taxon>Bacillaceae</taxon>
        <taxon>Caldalkalibacillus</taxon>
    </lineage>
</organism>
<dbReference type="EMBL" id="JAUSTY010000004">
    <property type="protein sequence ID" value="MDQ0165429.1"/>
    <property type="molecule type" value="Genomic_DNA"/>
</dbReference>
<protein>
    <submittedName>
        <fullName evidence="9">PPP family 3-phenylpropionic acid transporter</fullName>
    </submittedName>
</protein>
<feature type="domain" description="Major facilitator superfamily (MFS) profile" evidence="8">
    <location>
        <begin position="1"/>
        <end position="179"/>
    </location>
</feature>
<dbReference type="Proteomes" id="UP001235840">
    <property type="component" value="Unassembled WGS sequence"/>
</dbReference>
<evidence type="ECO:0000256" key="4">
    <source>
        <dbReference type="ARBA" id="ARBA00022692"/>
    </source>
</evidence>
<evidence type="ECO:0000256" key="7">
    <source>
        <dbReference type="SAM" id="Phobius"/>
    </source>
</evidence>
<comment type="caution">
    <text evidence="9">The sequence shown here is derived from an EMBL/GenBank/DDBJ whole genome shotgun (WGS) entry which is preliminary data.</text>
</comment>
<dbReference type="InterPro" id="IPR005829">
    <property type="entry name" value="Sugar_transporter_CS"/>
</dbReference>
<evidence type="ECO:0000313" key="10">
    <source>
        <dbReference type="Proteomes" id="UP001235840"/>
    </source>
</evidence>
<feature type="transmembrane region" description="Helical" evidence="7">
    <location>
        <begin position="154"/>
        <end position="171"/>
    </location>
</feature>
<dbReference type="InterPro" id="IPR036259">
    <property type="entry name" value="MFS_trans_sf"/>
</dbReference>
<feature type="transmembrane region" description="Helical" evidence="7">
    <location>
        <begin position="220"/>
        <end position="240"/>
    </location>
</feature>
<evidence type="ECO:0000256" key="3">
    <source>
        <dbReference type="ARBA" id="ARBA00022475"/>
    </source>
</evidence>
<evidence type="ECO:0000259" key="8">
    <source>
        <dbReference type="PROSITE" id="PS50850"/>
    </source>
</evidence>
<dbReference type="PANTHER" id="PTHR23522:SF4">
    <property type="entry name" value="NUCLEOSIDE PERMEASE NUPG-RELATED"/>
    <property type="match status" value="1"/>
</dbReference>
<dbReference type="PROSITE" id="PS00217">
    <property type="entry name" value="SUGAR_TRANSPORT_2"/>
    <property type="match status" value="1"/>
</dbReference>
<feature type="transmembrane region" description="Helical" evidence="7">
    <location>
        <begin position="63"/>
        <end position="82"/>
    </location>
</feature>
<feature type="transmembrane region" description="Helical" evidence="7">
    <location>
        <begin position="286"/>
        <end position="309"/>
    </location>
</feature>
<feature type="domain" description="Major facilitator superfamily (MFS) profile" evidence="8">
    <location>
        <begin position="197"/>
        <end position="390"/>
    </location>
</feature>
<feature type="transmembrane region" description="Helical" evidence="7">
    <location>
        <begin position="321"/>
        <end position="345"/>
    </location>
</feature>
<keyword evidence="3" id="KW-1003">Cell membrane</keyword>
<evidence type="ECO:0000256" key="5">
    <source>
        <dbReference type="ARBA" id="ARBA00022989"/>
    </source>
</evidence>
<sequence>MSAYFLFSFIGFGAFFPLLSLHLEESGLSGSQIGTIVSIGPVVAIIAQPMWGMISDRFQNPRLILTICALLTGGIGLGFLLADIAQVGMFFFFACLAAFLSVFHSAMVPLSDSIVLNYVKKKGGDYGFIRLWGAVGYALAVWLAGLLIEATFTAIIFYIFAAALFVSALFVRKMPTEADVPRADIRNGLKELFRIPPYVMFLASTFLVFGTINANNFYFGLYYTAIGGTVAGVGLVFLVAAGSEAPFMLFARKVMNRLGIYQVLMICGLLSSLRWILFYFEPNPGLILALSIIQGLAIGFYIPAAVQLVRELSPDDVKVTGMTIYASFGNGLGTMACTFVGGYVIDAFSITTMYGFFGIASLIGVGLAGISMLLFRRRSNETLTIAGRSK</sequence>
<keyword evidence="2" id="KW-0813">Transport</keyword>
<evidence type="ECO:0000313" key="9">
    <source>
        <dbReference type="EMBL" id="MDQ0165429.1"/>
    </source>
</evidence>
<keyword evidence="10" id="KW-1185">Reference proteome</keyword>
<dbReference type="Gene3D" id="1.20.1250.20">
    <property type="entry name" value="MFS general substrate transporter like domains"/>
    <property type="match status" value="2"/>
</dbReference>
<accession>A0ABT9VWQ9</accession>
<reference evidence="9 10" key="1">
    <citation type="submission" date="2023-07" db="EMBL/GenBank/DDBJ databases">
        <title>Genomic Encyclopedia of Type Strains, Phase IV (KMG-IV): sequencing the most valuable type-strain genomes for metagenomic binning, comparative biology and taxonomic classification.</title>
        <authorList>
            <person name="Goeker M."/>
        </authorList>
    </citation>
    <scope>NUCLEOTIDE SEQUENCE [LARGE SCALE GENOMIC DNA]</scope>
    <source>
        <strain evidence="9 10">DSM 12751</strain>
    </source>
</reference>
<evidence type="ECO:0000256" key="1">
    <source>
        <dbReference type="ARBA" id="ARBA00004651"/>
    </source>
</evidence>
<dbReference type="SUPFAM" id="SSF103473">
    <property type="entry name" value="MFS general substrate transporter"/>
    <property type="match status" value="1"/>
</dbReference>
<feature type="transmembrane region" description="Helical" evidence="7">
    <location>
        <begin position="88"/>
        <end position="108"/>
    </location>
</feature>